<gene>
    <name evidence="1" type="ORF">DCAF_LOCUS24420</name>
</gene>
<name>A0AAV1SJL5_9ROSI</name>
<organism evidence="1 2">
    <name type="scientific">Dovyalis caffra</name>
    <dbReference type="NCBI Taxonomy" id="77055"/>
    <lineage>
        <taxon>Eukaryota</taxon>
        <taxon>Viridiplantae</taxon>
        <taxon>Streptophyta</taxon>
        <taxon>Embryophyta</taxon>
        <taxon>Tracheophyta</taxon>
        <taxon>Spermatophyta</taxon>
        <taxon>Magnoliopsida</taxon>
        <taxon>eudicotyledons</taxon>
        <taxon>Gunneridae</taxon>
        <taxon>Pentapetalae</taxon>
        <taxon>rosids</taxon>
        <taxon>fabids</taxon>
        <taxon>Malpighiales</taxon>
        <taxon>Salicaceae</taxon>
        <taxon>Flacourtieae</taxon>
        <taxon>Dovyalis</taxon>
    </lineage>
</organism>
<proteinExistence type="predicted"/>
<protein>
    <submittedName>
        <fullName evidence="1">Uncharacterized protein</fullName>
    </submittedName>
</protein>
<reference evidence="1 2" key="1">
    <citation type="submission" date="2024-01" db="EMBL/GenBank/DDBJ databases">
        <authorList>
            <person name="Waweru B."/>
        </authorList>
    </citation>
    <scope>NUCLEOTIDE SEQUENCE [LARGE SCALE GENOMIC DNA]</scope>
</reference>
<dbReference type="AlphaFoldDB" id="A0AAV1SJL5"/>
<evidence type="ECO:0000313" key="1">
    <source>
        <dbReference type="EMBL" id="CAK7352826.1"/>
    </source>
</evidence>
<evidence type="ECO:0000313" key="2">
    <source>
        <dbReference type="Proteomes" id="UP001314170"/>
    </source>
</evidence>
<dbReference type="EMBL" id="CAWUPB010001194">
    <property type="protein sequence ID" value="CAK7352826.1"/>
    <property type="molecule type" value="Genomic_DNA"/>
</dbReference>
<keyword evidence="2" id="KW-1185">Reference proteome</keyword>
<comment type="caution">
    <text evidence="1">The sequence shown here is derived from an EMBL/GenBank/DDBJ whole genome shotgun (WGS) entry which is preliminary data.</text>
</comment>
<sequence>MSEVDDHKYRYYEFNAVNAIHISAINQVRPPATWAEAYRILLSEEFFIEVKRNR</sequence>
<accession>A0AAV1SJL5</accession>
<dbReference type="Proteomes" id="UP001314170">
    <property type="component" value="Unassembled WGS sequence"/>
</dbReference>